<evidence type="ECO:0000313" key="2">
    <source>
        <dbReference type="Proteomes" id="UP000019140"/>
    </source>
</evidence>
<accession>W4MF25</accession>
<proteinExistence type="predicted"/>
<evidence type="ECO:0000313" key="1">
    <source>
        <dbReference type="EMBL" id="ETX08536.1"/>
    </source>
</evidence>
<dbReference type="EMBL" id="AZHX01000194">
    <property type="protein sequence ID" value="ETX08536.1"/>
    <property type="molecule type" value="Genomic_DNA"/>
</dbReference>
<gene>
    <name evidence="1" type="ORF">ETSY2_04845</name>
</gene>
<dbReference type="HOGENOM" id="CLU_2338314_0_0_7"/>
<protein>
    <submittedName>
        <fullName evidence="1">Uncharacterized protein</fullName>
    </submittedName>
</protein>
<dbReference type="AlphaFoldDB" id="W4MF25"/>
<comment type="caution">
    <text evidence="1">The sequence shown here is derived from an EMBL/GenBank/DDBJ whole genome shotgun (WGS) entry which is preliminary data.</text>
</comment>
<sequence length="109" mass="12009">MYLISMSREVFKMKEVMSILDKFKLPDLGVVISGVNPALDQLENEKIEKLIGKNIIIRKPSGSEIKARVKGIDVSSSMIGKKNISIQLEDIVVPEEIEVNSTVYGTGSS</sequence>
<dbReference type="Proteomes" id="UP000019140">
    <property type="component" value="Unassembled WGS sequence"/>
</dbReference>
<name>W4MF25_9BACT</name>
<keyword evidence="2" id="KW-1185">Reference proteome</keyword>
<reference evidence="1 2" key="1">
    <citation type="journal article" date="2014" name="Nature">
        <title>An environmental bacterial taxon with a large and distinct metabolic repertoire.</title>
        <authorList>
            <person name="Wilson M.C."/>
            <person name="Mori T."/>
            <person name="Ruckert C."/>
            <person name="Uria A.R."/>
            <person name="Helf M.J."/>
            <person name="Takada K."/>
            <person name="Gernert C."/>
            <person name="Steffens U.A."/>
            <person name="Heycke N."/>
            <person name="Schmitt S."/>
            <person name="Rinke C."/>
            <person name="Helfrich E.J."/>
            <person name="Brachmann A.O."/>
            <person name="Gurgui C."/>
            <person name="Wakimoto T."/>
            <person name="Kracht M."/>
            <person name="Crusemann M."/>
            <person name="Hentschel U."/>
            <person name="Abe I."/>
            <person name="Matsunaga S."/>
            <person name="Kalinowski J."/>
            <person name="Takeyama H."/>
            <person name="Piel J."/>
        </authorList>
    </citation>
    <scope>NUCLEOTIDE SEQUENCE [LARGE SCALE GENOMIC DNA]</scope>
    <source>
        <strain evidence="2">TSY2</strain>
    </source>
</reference>
<organism evidence="1 2">
    <name type="scientific">Candidatus Entotheonella gemina</name>
    <dbReference type="NCBI Taxonomy" id="1429439"/>
    <lineage>
        <taxon>Bacteria</taxon>
        <taxon>Pseudomonadati</taxon>
        <taxon>Nitrospinota/Tectimicrobiota group</taxon>
        <taxon>Candidatus Tectimicrobiota</taxon>
        <taxon>Candidatus Entotheonellia</taxon>
        <taxon>Candidatus Entotheonellales</taxon>
        <taxon>Candidatus Entotheonellaceae</taxon>
        <taxon>Candidatus Entotheonella</taxon>
    </lineage>
</organism>